<dbReference type="eggNOG" id="ENOG5033PAB">
    <property type="taxonomic scope" value="Bacteria"/>
</dbReference>
<gene>
    <name evidence="2" type="ordered locus">Acid345_2606</name>
</gene>
<dbReference type="KEGG" id="aba:Acid345_2606"/>
<evidence type="ECO:0000313" key="2">
    <source>
        <dbReference type="EMBL" id="ABF41607.1"/>
    </source>
</evidence>
<reference evidence="2 3" key="1">
    <citation type="journal article" date="2009" name="Appl. Environ. Microbiol.">
        <title>Three genomes from the phylum Acidobacteria provide insight into the lifestyles of these microorganisms in soils.</title>
        <authorList>
            <person name="Ward N.L."/>
            <person name="Challacombe J.F."/>
            <person name="Janssen P.H."/>
            <person name="Henrissat B."/>
            <person name="Coutinho P.M."/>
            <person name="Wu M."/>
            <person name="Xie G."/>
            <person name="Haft D.H."/>
            <person name="Sait M."/>
            <person name="Badger J."/>
            <person name="Barabote R.D."/>
            <person name="Bradley B."/>
            <person name="Brettin T.S."/>
            <person name="Brinkac L.M."/>
            <person name="Bruce D."/>
            <person name="Creasy T."/>
            <person name="Daugherty S.C."/>
            <person name="Davidsen T.M."/>
            <person name="DeBoy R.T."/>
            <person name="Detter J.C."/>
            <person name="Dodson R.J."/>
            <person name="Durkin A.S."/>
            <person name="Ganapathy A."/>
            <person name="Gwinn-Giglio M."/>
            <person name="Han C.S."/>
            <person name="Khouri H."/>
            <person name="Kiss H."/>
            <person name="Kothari S.P."/>
            <person name="Madupu R."/>
            <person name="Nelson K.E."/>
            <person name="Nelson W.C."/>
            <person name="Paulsen I."/>
            <person name="Penn K."/>
            <person name="Ren Q."/>
            <person name="Rosovitz M.J."/>
            <person name="Selengut J.D."/>
            <person name="Shrivastava S."/>
            <person name="Sullivan S.A."/>
            <person name="Tapia R."/>
            <person name="Thompson L.S."/>
            <person name="Watkins K.L."/>
            <person name="Yang Q."/>
            <person name="Yu C."/>
            <person name="Zafar N."/>
            <person name="Zhou L."/>
            <person name="Kuske C.R."/>
        </authorList>
    </citation>
    <scope>NUCLEOTIDE SEQUENCE [LARGE SCALE GENOMIC DNA]</scope>
    <source>
        <strain evidence="2 3">Ellin345</strain>
    </source>
</reference>
<protein>
    <submittedName>
        <fullName evidence="2">Uncharacterized protein</fullName>
    </submittedName>
</protein>
<dbReference type="EMBL" id="CP000360">
    <property type="protein sequence ID" value="ABF41607.1"/>
    <property type="molecule type" value="Genomic_DNA"/>
</dbReference>
<dbReference type="Proteomes" id="UP000002432">
    <property type="component" value="Chromosome"/>
</dbReference>
<evidence type="ECO:0000256" key="1">
    <source>
        <dbReference type="SAM" id="MobiDB-lite"/>
    </source>
</evidence>
<dbReference type="HOGENOM" id="CLU_2556470_0_0_0"/>
<dbReference type="AlphaFoldDB" id="Q1INE3"/>
<organism evidence="2 3">
    <name type="scientific">Koribacter versatilis (strain Ellin345)</name>
    <dbReference type="NCBI Taxonomy" id="204669"/>
    <lineage>
        <taxon>Bacteria</taxon>
        <taxon>Pseudomonadati</taxon>
        <taxon>Acidobacteriota</taxon>
        <taxon>Terriglobia</taxon>
        <taxon>Terriglobales</taxon>
        <taxon>Candidatus Korobacteraceae</taxon>
        <taxon>Candidatus Korobacter</taxon>
    </lineage>
</organism>
<dbReference type="EnsemblBacteria" id="ABF41607">
    <property type="protein sequence ID" value="ABF41607"/>
    <property type="gene ID" value="Acid345_2606"/>
</dbReference>
<name>Q1INE3_KORVE</name>
<proteinExistence type="predicted"/>
<accession>Q1INE3</accession>
<sequence length="84" mass="9453">MARGWESKSVEGQMESAASLAPVPDESKNNFTPEMQEKARKRQGIQLARKRILQQLEASGNERYTQMLKDSLADLDSELAKLES</sequence>
<feature type="region of interest" description="Disordered" evidence="1">
    <location>
        <begin position="1"/>
        <end position="43"/>
    </location>
</feature>
<keyword evidence="3" id="KW-1185">Reference proteome</keyword>
<evidence type="ECO:0000313" key="3">
    <source>
        <dbReference type="Proteomes" id="UP000002432"/>
    </source>
</evidence>